<dbReference type="Proteomes" id="UP001432322">
    <property type="component" value="Unassembled WGS sequence"/>
</dbReference>
<keyword evidence="2" id="KW-1185">Reference proteome</keyword>
<comment type="caution">
    <text evidence="1">The sequence shown here is derived from an EMBL/GenBank/DDBJ whole genome shotgun (WGS) entry which is preliminary data.</text>
</comment>
<protein>
    <submittedName>
        <fullName evidence="1">Uncharacterized protein</fullName>
    </submittedName>
</protein>
<name>A0AAV5WKN7_9BILA</name>
<feature type="non-terminal residue" evidence="1">
    <location>
        <position position="150"/>
    </location>
</feature>
<reference evidence="1" key="1">
    <citation type="submission" date="2023-10" db="EMBL/GenBank/DDBJ databases">
        <title>Genome assembly of Pristionchus species.</title>
        <authorList>
            <person name="Yoshida K."/>
            <person name="Sommer R.J."/>
        </authorList>
    </citation>
    <scope>NUCLEOTIDE SEQUENCE</scope>
    <source>
        <strain evidence="1">RS5133</strain>
    </source>
</reference>
<evidence type="ECO:0000313" key="2">
    <source>
        <dbReference type="Proteomes" id="UP001432322"/>
    </source>
</evidence>
<dbReference type="EMBL" id="BTSY01000006">
    <property type="protein sequence ID" value="GMT32644.1"/>
    <property type="molecule type" value="Genomic_DNA"/>
</dbReference>
<proteinExistence type="predicted"/>
<dbReference type="AlphaFoldDB" id="A0AAV5WKN7"/>
<organism evidence="1 2">
    <name type="scientific">Pristionchus fissidentatus</name>
    <dbReference type="NCBI Taxonomy" id="1538716"/>
    <lineage>
        <taxon>Eukaryota</taxon>
        <taxon>Metazoa</taxon>
        <taxon>Ecdysozoa</taxon>
        <taxon>Nematoda</taxon>
        <taxon>Chromadorea</taxon>
        <taxon>Rhabditida</taxon>
        <taxon>Rhabditina</taxon>
        <taxon>Diplogasteromorpha</taxon>
        <taxon>Diplogasteroidea</taxon>
        <taxon>Neodiplogasteridae</taxon>
        <taxon>Pristionchus</taxon>
    </lineage>
</organism>
<accession>A0AAV5WKN7</accession>
<feature type="non-terminal residue" evidence="1">
    <location>
        <position position="1"/>
    </location>
</feature>
<sequence length="150" mass="16994">SIENKYDAGVNEASTVNLNVANGANWKYKGIFNNNVYTGKLVVATLETATMLDIPNLAFVVCTADVTRYQQFTLNGLSSPYDRYCDKWDIEEMRSRVNAKGFFIVGNTDEQVARCLEDDQRMAGNMQDRYTLMDYLDLKIVSEGLETFDI</sequence>
<gene>
    <name evidence="1" type="ORF">PFISCL1PPCAC_23941</name>
</gene>
<evidence type="ECO:0000313" key="1">
    <source>
        <dbReference type="EMBL" id="GMT32644.1"/>
    </source>
</evidence>